<dbReference type="InterPro" id="IPR018094">
    <property type="entry name" value="Thymidylate_kinase"/>
</dbReference>
<dbReference type="Proteomes" id="UP000324831">
    <property type="component" value="Unassembled WGS sequence"/>
</dbReference>
<dbReference type="PANTHER" id="PTHR10344:SF4">
    <property type="entry name" value="UMP-CMP KINASE 2, MITOCHONDRIAL"/>
    <property type="match status" value="1"/>
</dbReference>
<accession>A0A478FS04</accession>
<evidence type="ECO:0000313" key="13">
    <source>
        <dbReference type="Proteomes" id="UP000324831"/>
    </source>
</evidence>
<dbReference type="EMBL" id="BIMN01000001">
    <property type="protein sequence ID" value="GCE63229.1"/>
    <property type="molecule type" value="Genomic_DNA"/>
</dbReference>
<keyword evidence="6 10" id="KW-0547">Nucleotide-binding</keyword>
<comment type="caution">
    <text evidence="10">Lacks conserved residue(s) required for the propagation of feature annotation.</text>
</comment>
<evidence type="ECO:0000256" key="10">
    <source>
        <dbReference type="HAMAP-Rule" id="MF_00165"/>
    </source>
</evidence>
<dbReference type="Pfam" id="PF02223">
    <property type="entry name" value="Thymidylate_kin"/>
    <property type="match status" value="1"/>
</dbReference>
<dbReference type="CDD" id="cd01672">
    <property type="entry name" value="TMPK"/>
    <property type="match status" value="1"/>
</dbReference>
<gene>
    <name evidence="10 12" type="primary">tmk</name>
    <name evidence="12" type="ORF">MHSWG343_02140</name>
</gene>
<evidence type="ECO:0000259" key="11">
    <source>
        <dbReference type="Pfam" id="PF02223"/>
    </source>
</evidence>
<dbReference type="GO" id="GO:0005829">
    <property type="term" value="C:cytosol"/>
    <property type="evidence" value="ECO:0007669"/>
    <property type="project" value="TreeGrafter"/>
</dbReference>
<keyword evidence="8 10" id="KW-0067">ATP-binding</keyword>
<evidence type="ECO:0000256" key="8">
    <source>
        <dbReference type="ARBA" id="ARBA00022840"/>
    </source>
</evidence>
<dbReference type="HAMAP" id="MF_00165">
    <property type="entry name" value="Thymidylate_kinase"/>
    <property type="match status" value="1"/>
</dbReference>
<keyword evidence="7 10" id="KW-0418">Kinase</keyword>
<dbReference type="EC" id="2.7.4.9" evidence="2 10"/>
<evidence type="ECO:0000256" key="5">
    <source>
        <dbReference type="ARBA" id="ARBA00022727"/>
    </source>
</evidence>
<dbReference type="GO" id="GO:0005524">
    <property type="term" value="F:ATP binding"/>
    <property type="evidence" value="ECO:0007669"/>
    <property type="project" value="UniProtKB-UniRule"/>
</dbReference>
<evidence type="ECO:0000256" key="2">
    <source>
        <dbReference type="ARBA" id="ARBA00012980"/>
    </source>
</evidence>
<evidence type="ECO:0000313" key="12">
    <source>
        <dbReference type="EMBL" id="GCE63229.1"/>
    </source>
</evidence>
<evidence type="ECO:0000256" key="7">
    <source>
        <dbReference type="ARBA" id="ARBA00022777"/>
    </source>
</evidence>
<feature type="domain" description="Thymidylate kinase-like" evidence="11">
    <location>
        <begin position="15"/>
        <end position="184"/>
    </location>
</feature>
<protein>
    <recommendedName>
        <fullName evidence="3 10">Thymidylate kinase</fullName>
        <ecNumber evidence="2 10">2.7.4.9</ecNumber>
    </recommendedName>
    <alternativeName>
        <fullName evidence="10">dTMP kinase</fullName>
    </alternativeName>
</protein>
<dbReference type="GO" id="GO:0006233">
    <property type="term" value="P:dTDP biosynthetic process"/>
    <property type="evidence" value="ECO:0007669"/>
    <property type="project" value="InterPro"/>
</dbReference>
<dbReference type="AlphaFoldDB" id="A0A478FS04"/>
<comment type="caution">
    <text evidence="12">The sequence shown here is derived from an EMBL/GenBank/DDBJ whole genome shotgun (WGS) entry which is preliminary data.</text>
</comment>
<comment type="similarity">
    <text evidence="1 10">Belongs to the thymidylate kinase family.</text>
</comment>
<dbReference type="InterPro" id="IPR039430">
    <property type="entry name" value="Thymidylate_kin-like_dom"/>
</dbReference>
<keyword evidence="5 10" id="KW-0545">Nucleotide biosynthesis</keyword>
<organism evidence="12 13">
    <name type="scientific">Candidatus Mycoplasma haematohominis</name>
    <dbReference type="NCBI Taxonomy" id="1494318"/>
    <lineage>
        <taxon>Bacteria</taxon>
        <taxon>Bacillati</taxon>
        <taxon>Mycoplasmatota</taxon>
        <taxon>Mollicutes</taxon>
        <taxon>Mycoplasmataceae</taxon>
        <taxon>Mycoplasma</taxon>
    </lineage>
</organism>
<reference evidence="12 13" key="1">
    <citation type="submission" date="2019-01" db="EMBL/GenBank/DDBJ databases">
        <title>Draft genome sequences of Candidatus Mycoplasma haemohominis SWG34-3 identified from a patient with pyrexia, anemia and liver dysfunction.</title>
        <authorList>
            <person name="Sekizuka T."/>
            <person name="Hattori N."/>
            <person name="Katano H."/>
            <person name="Takuma T."/>
            <person name="Ito T."/>
            <person name="Arai N."/>
            <person name="Yanai R."/>
            <person name="Ishii S."/>
            <person name="Miura Y."/>
            <person name="Tokunaga T."/>
            <person name="Watanabe H."/>
            <person name="Nomura N."/>
            <person name="Eguchi J."/>
            <person name="Arai T."/>
            <person name="Hasegawa H."/>
            <person name="Nakamaki T."/>
            <person name="Wakita T."/>
            <person name="Niki Y."/>
            <person name="Kuroda M."/>
        </authorList>
    </citation>
    <scope>NUCLEOTIDE SEQUENCE [LARGE SCALE GENOMIC DNA]</scope>
    <source>
        <strain evidence="12">SWG34-3</strain>
    </source>
</reference>
<dbReference type="Gene3D" id="3.40.50.300">
    <property type="entry name" value="P-loop containing nucleotide triphosphate hydrolases"/>
    <property type="match status" value="1"/>
</dbReference>
<dbReference type="InterPro" id="IPR027417">
    <property type="entry name" value="P-loop_NTPase"/>
</dbReference>
<name>A0A478FS04_9MOLU</name>
<evidence type="ECO:0000256" key="1">
    <source>
        <dbReference type="ARBA" id="ARBA00009776"/>
    </source>
</evidence>
<proteinExistence type="inferred from homology"/>
<keyword evidence="4 10" id="KW-0808">Transferase</keyword>
<evidence type="ECO:0000256" key="9">
    <source>
        <dbReference type="ARBA" id="ARBA00048743"/>
    </source>
</evidence>
<dbReference type="GO" id="GO:0004798">
    <property type="term" value="F:dTMP kinase activity"/>
    <property type="evidence" value="ECO:0007669"/>
    <property type="project" value="UniProtKB-UniRule"/>
</dbReference>
<dbReference type="NCBIfam" id="TIGR00041">
    <property type="entry name" value="DTMP_kinase"/>
    <property type="match status" value="1"/>
</dbReference>
<dbReference type="GO" id="GO:0006227">
    <property type="term" value="P:dUDP biosynthetic process"/>
    <property type="evidence" value="ECO:0007669"/>
    <property type="project" value="TreeGrafter"/>
</dbReference>
<comment type="function">
    <text evidence="10">Phosphorylation of dTMP to form dTDP in both de novo and salvage pathways of dTTP synthesis.</text>
</comment>
<dbReference type="SUPFAM" id="SSF52540">
    <property type="entry name" value="P-loop containing nucleoside triphosphate hydrolases"/>
    <property type="match status" value="1"/>
</dbReference>
<comment type="catalytic activity">
    <reaction evidence="9 10">
        <text>dTMP + ATP = dTDP + ADP</text>
        <dbReference type="Rhea" id="RHEA:13517"/>
        <dbReference type="ChEBI" id="CHEBI:30616"/>
        <dbReference type="ChEBI" id="CHEBI:58369"/>
        <dbReference type="ChEBI" id="CHEBI:63528"/>
        <dbReference type="ChEBI" id="CHEBI:456216"/>
        <dbReference type="EC" id="2.7.4.9"/>
    </reaction>
</comment>
<evidence type="ECO:0000256" key="4">
    <source>
        <dbReference type="ARBA" id="ARBA00022679"/>
    </source>
</evidence>
<dbReference type="PANTHER" id="PTHR10344">
    <property type="entry name" value="THYMIDYLATE KINASE"/>
    <property type="match status" value="1"/>
</dbReference>
<evidence type="ECO:0000256" key="3">
    <source>
        <dbReference type="ARBA" id="ARBA00017144"/>
    </source>
</evidence>
<evidence type="ECO:0000256" key="6">
    <source>
        <dbReference type="ARBA" id="ARBA00022741"/>
    </source>
</evidence>
<sequence>MNHSEKTPRSLFVVIEGIDFAGKTTLVKMLEESFSKDEKMKELFHEIIYTKEPGTPKLEFCTSIRNLVLQSKEINNETRALLFFANRSEHVEKLIIPTLNKPRRLIICDRFYLSTRIYQGLGNEKLIKWIQDTHKLVCPIVPDLTFMVNISKEIFLSRYKDKLSRSERNYMDTYTYDEIDKIMMLNKELEEEKDPLAGELIYLCGNKGVSPLVEIIKQKIIEKATKNN</sequence>
<dbReference type="GO" id="GO:0006235">
    <property type="term" value="P:dTTP biosynthetic process"/>
    <property type="evidence" value="ECO:0007669"/>
    <property type="project" value="UniProtKB-UniRule"/>
</dbReference>